<keyword evidence="3" id="KW-0963">Cytoplasm</keyword>
<dbReference type="AlphaFoldDB" id="A0A9D1CQC9"/>
<dbReference type="GO" id="GO:0045892">
    <property type="term" value="P:negative regulation of DNA-templated transcription"/>
    <property type="evidence" value="ECO:0007669"/>
    <property type="project" value="UniProtKB-ARBA"/>
</dbReference>
<dbReference type="InterPro" id="IPR038390">
    <property type="entry name" value="Metal_Tscrpt_repr_sf"/>
</dbReference>
<proteinExistence type="predicted"/>
<keyword evidence="4" id="KW-0479">Metal-binding</keyword>
<dbReference type="Proteomes" id="UP000886887">
    <property type="component" value="Unassembled WGS sequence"/>
</dbReference>
<accession>A0A9D1CQC9</accession>
<reference evidence="7" key="1">
    <citation type="submission" date="2020-10" db="EMBL/GenBank/DDBJ databases">
        <authorList>
            <person name="Gilroy R."/>
        </authorList>
    </citation>
    <scope>NUCLEOTIDE SEQUENCE</scope>
    <source>
        <strain evidence="7">ChiSxjej2B14-6234</strain>
    </source>
</reference>
<dbReference type="GO" id="GO:0005737">
    <property type="term" value="C:cytoplasm"/>
    <property type="evidence" value="ECO:0007669"/>
    <property type="project" value="UniProtKB-SubCell"/>
</dbReference>
<evidence type="ECO:0000256" key="2">
    <source>
        <dbReference type="ARBA" id="ARBA00011738"/>
    </source>
</evidence>
<dbReference type="EMBL" id="DVFJ01000013">
    <property type="protein sequence ID" value="HIQ71525.1"/>
    <property type="molecule type" value="Genomic_DNA"/>
</dbReference>
<protein>
    <recommendedName>
        <fullName evidence="5">Copper-sensing transcriptional repressor CsoR</fullName>
    </recommendedName>
    <alternativeName>
        <fullName evidence="6">Copper-sensitive operon repressor</fullName>
    </alternativeName>
</protein>
<name>A0A9D1CQC9_9FIRM</name>
<dbReference type="CDD" id="cd10159">
    <property type="entry name" value="CsoR-like_DUF156_2"/>
    <property type="match status" value="1"/>
</dbReference>
<dbReference type="PANTHER" id="PTHR33677:SF4">
    <property type="entry name" value="COPPER-SENSING TRANSCRIPTIONAL REPRESSOR CSOR"/>
    <property type="match status" value="1"/>
</dbReference>
<evidence type="ECO:0000256" key="1">
    <source>
        <dbReference type="ARBA" id="ARBA00004496"/>
    </source>
</evidence>
<sequence>MQADHETIARLLRTARGQIDGVLRMVDEDRYCIDIANQLLAAEAVLRRAHTEVLCAHMKGCVREAAEHGGIDEKLDEVMDILIKLSK</sequence>
<comment type="caution">
    <text evidence="7">The sequence shown here is derived from an EMBL/GenBank/DDBJ whole genome shotgun (WGS) entry which is preliminary data.</text>
</comment>
<evidence type="ECO:0000256" key="6">
    <source>
        <dbReference type="ARBA" id="ARBA00041544"/>
    </source>
</evidence>
<dbReference type="GO" id="GO:0003677">
    <property type="term" value="F:DNA binding"/>
    <property type="evidence" value="ECO:0007669"/>
    <property type="project" value="InterPro"/>
</dbReference>
<comment type="subunit">
    <text evidence="2">Homodimer.</text>
</comment>
<dbReference type="GO" id="GO:0046872">
    <property type="term" value="F:metal ion binding"/>
    <property type="evidence" value="ECO:0007669"/>
    <property type="project" value="UniProtKB-KW"/>
</dbReference>
<comment type="subcellular location">
    <subcellularLocation>
        <location evidence="1">Cytoplasm</location>
    </subcellularLocation>
</comment>
<gene>
    <name evidence="7" type="ORF">IAB73_04865</name>
</gene>
<evidence type="ECO:0000256" key="4">
    <source>
        <dbReference type="ARBA" id="ARBA00022723"/>
    </source>
</evidence>
<dbReference type="Pfam" id="PF02583">
    <property type="entry name" value="Trns_repr_metal"/>
    <property type="match status" value="1"/>
</dbReference>
<evidence type="ECO:0000313" key="7">
    <source>
        <dbReference type="EMBL" id="HIQ71525.1"/>
    </source>
</evidence>
<evidence type="ECO:0000256" key="5">
    <source>
        <dbReference type="ARBA" id="ARBA00039938"/>
    </source>
</evidence>
<reference evidence="7" key="2">
    <citation type="journal article" date="2021" name="PeerJ">
        <title>Extensive microbial diversity within the chicken gut microbiome revealed by metagenomics and culture.</title>
        <authorList>
            <person name="Gilroy R."/>
            <person name="Ravi A."/>
            <person name="Getino M."/>
            <person name="Pursley I."/>
            <person name="Horton D.L."/>
            <person name="Alikhan N.F."/>
            <person name="Baker D."/>
            <person name="Gharbi K."/>
            <person name="Hall N."/>
            <person name="Watson M."/>
            <person name="Adriaenssens E.M."/>
            <person name="Foster-Nyarko E."/>
            <person name="Jarju S."/>
            <person name="Secka A."/>
            <person name="Antonio M."/>
            <person name="Oren A."/>
            <person name="Chaudhuri R.R."/>
            <person name="La Ragione R."/>
            <person name="Hildebrand F."/>
            <person name="Pallen M.J."/>
        </authorList>
    </citation>
    <scope>NUCLEOTIDE SEQUENCE</scope>
    <source>
        <strain evidence="7">ChiSxjej2B14-6234</strain>
    </source>
</reference>
<evidence type="ECO:0000313" key="8">
    <source>
        <dbReference type="Proteomes" id="UP000886887"/>
    </source>
</evidence>
<dbReference type="InterPro" id="IPR003735">
    <property type="entry name" value="Metal_Tscrpt_repr"/>
</dbReference>
<evidence type="ECO:0000256" key="3">
    <source>
        <dbReference type="ARBA" id="ARBA00022490"/>
    </source>
</evidence>
<dbReference type="Gene3D" id="1.20.58.1000">
    <property type="entry name" value="Metal-sensitive repressor, helix protomer"/>
    <property type="match status" value="1"/>
</dbReference>
<dbReference type="PANTHER" id="PTHR33677">
    <property type="entry name" value="TRANSCRIPTIONAL REPRESSOR FRMR-RELATED"/>
    <property type="match status" value="1"/>
</dbReference>
<organism evidence="7 8">
    <name type="scientific">Candidatus Onthenecus intestinigallinarum</name>
    <dbReference type="NCBI Taxonomy" id="2840875"/>
    <lineage>
        <taxon>Bacteria</taxon>
        <taxon>Bacillati</taxon>
        <taxon>Bacillota</taxon>
        <taxon>Clostridia</taxon>
        <taxon>Eubacteriales</taxon>
        <taxon>Candidatus Onthenecus</taxon>
    </lineage>
</organism>